<protein>
    <recommendedName>
        <fullName evidence="4">Virulence plasmid A protein</fullName>
    </recommendedName>
</protein>
<dbReference type="InterPro" id="IPR018003">
    <property type="entry name" value="Insecticidal_toxin/plasmid_vir"/>
</dbReference>
<organism evidence="2 3">
    <name type="scientific">Pseudomonas fragi</name>
    <dbReference type="NCBI Taxonomy" id="296"/>
    <lineage>
        <taxon>Bacteria</taxon>
        <taxon>Pseudomonadati</taxon>
        <taxon>Pseudomonadota</taxon>
        <taxon>Gammaproteobacteria</taxon>
        <taxon>Pseudomonadales</taxon>
        <taxon>Pseudomonadaceae</taxon>
        <taxon>Pseudomonas</taxon>
    </lineage>
</organism>
<dbReference type="AlphaFoldDB" id="A0A267ASA2"/>
<evidence type="ECO:0000256" key="1">
    <source>
        <dbReference type="ARBA" id="ARBA00023026"/>
    </source>
</evidence>
<gene>
    <name evidence="2" type="ORF">CJU81_04170</name>
</gene>
<reference evidence="2 3" key="1">
    <citation type="submission" date="2017-08" db="EMBL/GenBank/DDBJ databases">
        <title>Genomic and metabolic characterisation of spoilage-associated Pseudomonas species.</title>
        <authorList>
            <person name="Stanborough T."/>
            <person name="Fegan N."/>
            <person name="Powell S.M."/>
            <person name="Singh T."/>
            <person name="Tamplin M.L."/>
            <person name="Chandry P.S."/>
        </authorList>
    </citation>
    <scope>NUCLEOTIDE SEQUENCE [LARGE SCALE GENOMIC DNA]</scope>
    <source>
        <strain evidence="2 3">F1801</strain>
    </source>
</reference>
<comment type="caution">
    <text evidence="2">The sequence shown here is derived from an EMBL/GenBank/DDBJ whole genome shotgun (WGS) entry which is preliminary data.</text>
</comment>
<keyword evidence="1" id="KW-0843">Virulence</keyword>
<dbReference type="OrthoDB" id="9129814at2"/>
<evidence type="ECO:0000313" key="2">
    <source>
        <dbReference type="EMBL" id="PAA14677.1"/>
    </source>
</evidence>
<accession>A0A267ASA2</accession>
<name>A0A267ASA2_PSEFR</name>
<sequence length="875" mass="97905">MPTDTPSPHSGPTWTDLFKDNLNACCEPAALAAVDSPATYLQALYSFALEVEKTGKGTQDKITLEQRRPTLKNLVVDAESTTRQLPLLTLINEALQAPVEVYLNKNRPLYGERTAHQVLAYLRYPFELPFDLAHRQCVLGLAGNKPGLGELNYRISLKLPCSAQAESKYGIVHQGVHVAQSLLTLLTLLSPAQQDLLTDNSDWKVTGTELEDLYKKHYGDSKPITEQQQFMRHTGLTTQQLHELLAQGSFRPGRSKNVMPNATQRARDSNVGARFINDVESNGQQPSMGLGTDASGQNHLQNTTAQRQDRLQRMIRLQRWLDMPFADLDTLLYSIMGCEGRPTTEPITINENSLRALGVFRYLNRRYGLKSQIFSAWLYQIPVHGSGQAPSLFDQVFNPAHGLDPVLALDNQPLDLKITEPTLYRVCGALGLEDTPQSLGLLKTRTQQHFTSPRRDTRTFSSFYRQATLPALFGLSVMDCDHLCQLLGGKVYRQYLVKPRLRKSGRNEPTDFLDVLMHLDWAVTWLKDSGISVQQLRQQLLTDDLPLSAPLQQRIGQLDKVLQSMPRYLLNQAAIDGLHLPQPDEPLAFAWNVLLAKALLKAEPLLPEQPNTDNLAKSVETLVDEKVTMSQDIERDKALKATVKERLKTQLSAAYSQLRPLREEIEQLLKETSLAGEAAHLLSLIFRQVSRAFANALGSKMPRDNLKHLLLLFPGIEAELQLPLNREALLVFLLNPLWLDAELSEGSTLKLTLGTLYLIQRFNQFSQLYEVSHAALLNYLELANRPPADSGPSPIHEQLARMMGWIPDEIERLISHLPNNAVRSMAGLDWLMRCHDTARITGLSAEILLMATGLTATSSSDNWQKVASAVLATHP</sequence>
<dbReference type="EMBL" id="NQKQ01000003">
    <property type="protein sequence ID" value="PAA14677.1"/>
    <property type="molecule type" value="Genomic_DNA"/>
</dbReference>
<evidence type="ECO:0000313" key="3">
    <source>
        <dbReference type="Proteomes" id="UP000215861"/>
    </source>
</evidence>
<proteinExistence type="predicted"/>
<dbReference type="Pfam" id="PF03538">
    <property type="entry name" value="VRP1"/>
    <property type="match status" value="1"/>
</dbReference>
<evidence type="ECO:0008006" key="4">
    <source>
        <dbReference type="Google" id="ProtNLM"/>
    </source>
</evidence>
<dbReference type="Proteomes" id="UP000215861">
    <property type="component" value="Unassembled WGS sequence"/>
</dbReference>